<name>A0A6P7H100_DIAVI</name>
<reference evidence="3" key="1">
    <citation type="submission" date="2025-08" db="UniProtKB">
        <authorList>
            <consortium name="RefSeq"/>
        </authorList>
    </citation>
    <scope>IDENTIFICATION</scope>
    <source>
        <tissue evidence="3">Whole insect</tissue>
    </source>
</reference>
<organism evidence="3">
    <name type="scientific">Diabrotica virgifera virgifera</name>
    <name type="common">western corn rootworm</name>
    <dbReference type="NCBI Taxonomy" id="50390"/>
    <lineage>
        <taxon>Eukaryota</taxon>
        <taxon>Metazoa</taxon>
        <taxon>Ecdysozoa</taxon>
        <taxon>Arthropoda</taxon>
        <taxon>Hexapoda</taxon>
        <taxon>Insecta</taxon>
        <taxon>Pterygota</taxon>
        <taxon>Neoptera</taxon>
        <taxon>Endopterygota</taxon>
        <taxon>Coleoptera</taxon>
        <taxon>Polyphaga</taxon>
        <taxon>Cucujiformia</taxon>
        <taxon>Chrysomeloidea</taxon>
        <taxon>Chrysomelidae</taxon>
        <taxon>Galerucinae</taxon>
        <taxon>Diabroticina</taxon>
        <taxon>Diabroticites</taxon>
        <taxon>Diabrotica</taxon>
    </lineage>
</organism>
<sequence length="182" mass="20444">MDHHLKCQLCGEKLQVTSNCLCTLGEHLLAQHPDVELTFFTSLENLLSWKLDLGEKARECNRKVISCRKLSAAKVTKSSRSGKGGYKTTVETWKPAQLELACPQCRKKGQPSMRKHKNKFTNTSLGAFCMLSCWPACFLPFIVQKKSTVELYCRHCGSFLGEYNRATGTLSCVCSKRSNKCL</sequence>
<proteinExistence type="predicted"/>
<dbReference type="Pfam" id="PF10601">
    <property type="entry name" value="zf-LITAF-like"/>
    <property type="match status" value="1"/>
</dbReference>
<dbReference type="PROSITE" id="PS51837">
    <property type="entry name" value="LITAF"/>
    <property type="match status" value="1"/>
</dbReference>
<protein>
    <submittedName>
        <fullName evidence="3">Uncharacterized protein LOC114345513</fullName>
    </submittedName>
</protein>
<gene>
    <name evidence="3" type="primary">LOC114345513</name>
</gene>
<accession>A0A6P7H100</accession>
<keyword evidence="1" id="KW-0472">Membrane</keyword>
<keyword evidence="1" id="KW-1133">Transmembrane helix</keyword>
<dbReference type="InParanoid" id="A0A6P7H100"/>
<dbReference type="InterPro" id="IPR006629">
    <property type="entry name" value="LITAF"/>
</dbReference>
<evidence type="ECO:0000259" key="2">
    <source>
        <dbReference type="PROSITE" id="PS51837"/>
    </source>
</evidence>
<dbReference type="RefSeq" id="XP_028152132.1">
    <property type="nucleotide sequence ID" value="XM_028296331.1"/>
</dbReference>
<feature type="domain" description="LITAF" evidence="2">
    <location>
        <begin position="82"/>
        <end position="165"/>
    </location>
</feature>
<evidence type="ECO:0000256" key="1">
    <source>
        <dbReference type="SAM" id="Phobius"/>
    </source>
</evidence>
<dbReference type="AlphaFoldDB" id="A0A6P7H100"/>
<dbReference type="SMART" id="SM00714">
    <property type="entry name" value="LITAF"/>
    <property type="match status" value="1"/>
</dbReference>
<keyword evidence="1" id="KW-0812">Transmembrane</keyword>
<feature type="transmembrane region" description="Helical" evidence="1">
    <location>
        <begin position="123"/>
        <end position="143"/>
    </location>
</feature>
<evidence type="ECO:0000313" key="3">
    <source>
        <dbReference type="RefSeq" id="XP_028152132.1"/>
    </source>
</evidence>